<evidence type="ECO:0000256" key="10">
    <source>
        <dbReference type="ARBA" id="ARBA00022777"/>
    </source>
</evidence>
<organism evidence="19 20">
    <name type="scientific">Cryptococcus neoformans Tu259-1</name>
    <dbReference type="NCBI Taxonomy" id="1230072"/>
    <lineage>
        <taxon>Eukaryota</taxon>
        <taxon>Fungi</taxon>
        <taxon>Dikarya</taxon>
        <taxon>Basidiomycota</taxon>
        <taxon>Agaricomycotina</taxon>
        <taxon>Tremellomycetes</taxon>
        <taxon>Tremellales</taxon>
        <taxon>Cryptococcaceae</taxon>
        <taxon>Cryptococcus</taxon>
        <taxon>Cryptococcus neoformans species complex</taxon>
    </lineage>
</organism>
<evidence type="ECO:0000256" key="8">
    <source>
        <dbReference type="ARBA" id="ARBA00022679"/>
    </source>
</evidence>
<evidence type="ECO:0000256" key="4">
    <source>
        <dbReference type="ARBA" id="ARBA00006830"/>
    </source>
</evidence>
<evidence type="ECO:0000256" key="3">
    <source>
        <dbReference type="ARBA" id="ARBA00004862"/>
    </source>
</evidence>
<dbReference type="FunFam" id="3.40.630.30:FF:000029">
    <property type="entry name" value="Bifunctional acetylglutamate kinase/N-acetyl-gamma-glutamyl-phosphate reductase"/>
    <property type="match status" value="1"/>
</dbReference>
<evidence type="ECO:0000256" key="14">
    <source>
        <dbReference type="ARBA" id="ARBA00023002"/>
    </source>
</evidence>
<dbReference type="NCBIfam" id="TIGR01850">
    <property type="entry name" value="argC"/>
    <property type="match status" value="1"/>
</dbReference>
<dbReference type="PROSITE" id="PS51731">
    <property type="entry name" value="GNAT_NAGS"/>
    <property type="match status" value="1"/>
</dbReference>
<dbReference type="InterPro" id="IPR036393">
    <property type="entry name" value="AceGlu_kinase-like_sf"/>
</dbReference>
<evidence type="ECO:0000256" key="16">
    <source>
        <dbReference type="ARBA" id="ARBA00023268"/>
    </source>
</evidence>
<accession>A0A854Q8Z2</accession>
<dbReference type="GO" id="GO:0003942">
    <property type="term" value="F:N-acetyl-gamma-glutamyl-phosphate reductase activity"/>
    <property type="evidence" value="ECO:0007669"/>
    <property type="project" value="UniProtKB-UniRule"/>
</dbReference>
<dbReference type="SUPFAM" id="SSF55347">
    <property type="entry name" value="Glyceraldehyde-3-phosphate dehydrogenase-like, C-terminal domain"/>
    <property type="match status" value="1"/>
</dbReference>
<dbReference type="Pfam" id="PF04768">
    <property type="entry name" value="NAT"/>
    <property type="match status" value="1"/>
</dbReference>
<dbReference type="SMART" id="SM00859">
    <property type="entry name" value="Semialdhyde_dh"/>
    <property type="match status" value="1"/>
</dbReference>
<keyword evidence="8 17" id="KW-0808">Transferase</keyword>
<dbReference type="SUPFAM" id="SSF53633">
    <property type="entry name" value="Carbamate kinase-like"/>
    <property type="match status" value="1"/>
</dbReference>
<evidence type="ECO:0000256" key="5">
    <source>
        <dbReference type="ARBA" id="ARBA00007239"/>
    </source>
</evidence>
<comment type="pathway">
    <text evidence="2 17">Amino-acid biosynthesis; L-arginine biosynthesis; N(2)-acetyl-L-ornithine from L-glutamate: step 2/4.</text>
</comment>
<evidence type="ECO:0000256" key="2">
    <source>
        <dbReference type="ARBA" id="ARBA00004828"/>
    </source>
</evidence>
<keyword evidence="6 17" id="KW-0055">Arginine biosynthesis</keyword>
<keyword evidence="7 17" id="KW-0028">Amino-acid biosynthesis</keyword>
<dbReference type="SUPFAM" id="SSF51735">
    <property type="entry name" value="NAD(P)-binding Rossmann-fold domains"/>
    <property type="match status" value="1"/>
</dbReference>
<evidence type="ECO:0000259" key="18">
    <source>
        <dbReference type="PROSITE" id="PS51731"/>
    </source>
</evidence>
<dbReference type="PANTHER" id="PTHR23342:SF0">
    <property type="entry name" value="N-ACETYLGLUTAMATE SYNTHASE, MITOCHONDRIAL"/>
    <property type="match status" value="1"/>
</dbReference>
<evidence type="ECO:0000256" key="11">
    <source>
        <dbReference type="ARBA" id="ARBA00022840"/>
    </source>
</evidence>
<dbReference type="Gene3D" id="3.40.630.30">
    <property type="match status" value="1"/>
</dbReference>
<dbReference type="OrthoDB" id="438291at2759"/>
<name>A0A854Q8Z2_CRYNE</name>
<dbReference type="InterPro" id="IPR004662">
    <property type="entry name" value="AcgluKinase_fam"/>
</dbReference>
<keyword evidence="13" id="KW-0809">Transit peptide</keyword>
<evidence type="ECO:0000313" key="20">
    <source>
        <dbReference type="Proteomes" id="UP000199727"/>
    </source>
</evidence>
<evidence type="ECO:0000313" key="19">
    <source>
        <dbReference type="EMBL" id="OXG18272.1"/>
    </source>
</evidence>
<dbReference type="Proteomes" id="UP000199727">
    <property type="component" value="Unassembled WGS sequence"/>
</dbReference>
<dbReference type="Pfam" id="PF01118">
    <property type="entry name" value="Semialdhyde_dh"/>
    <property type="match status" value="1"/>
</dbReference>
<dbReference type="HAMAP" id="MF_00150">
    <property type="entry name" value="ArgC_type1"/>
    <property type="match status" value="1"/>
</dbReference>
<dbReference type="CDD" id="cd23936">
    <property type="entry name" value="AGPR_C_ARG5_6_like"/>
    <property type="match status" value="1"/>
</dbReference>
<comment type="similarity">
    <text evidence="4 17">In the N-terminal section; belongs to the acetylglutamate kinase family.</text>
</comment>
<evidence type="ECO:0000256" key="17">
    <source>
        <dbReference type="PIRNR" id="PIRNR036440"/>
    </source>
</evidence>
<dbReference type="CDD" id="cd24149">
    <property type="entry name" value="AGPR_N_ARG5_6_like"/>
    <property type="match status" value="1"/>
</dbReference>
<comment type="pathway">
    <text evidence="3 17">Amino-acid biosynthesis; L-arginine biosynthesis; N(2)-acetyl-L-ornithine from L-glutamate: step 3/4.</text>
</comment>
<dbReference type="AlphaFoldDB" id="A0A854Q8Z2"/>
<dbReference type="PIRSF" id="PIRSF036440">
    <property type="entry name" value="ARG5-6"/>
    <property type="match status" value="1"/>
</dbReference>
<evidence type="ECO:0000256" key="12">
    <source>
        <dbReference type="ARBA" id="ARBA00022857"/>
    </source>
</evidence>
<keyword evidence="15 17" id="KW-0496">Mitochondrion</keyword>
<evidence type="ECO:0000256" key="1">
    <source>
        <dbReference type="ARBA" id="ARBA00004173"/>
    </source>
</evidence>
<keyword evidence="10 17" id="KW-0418">Kinase</keyword>
<dbReference type="Gene3D" id="3.40.1160.10">
    <property type="entry name" value="Acetylglutamate kinase-like"/>
    <property type="match status" value="1"/>
</dbReference>
<evidence type="ECO:0000256" key="13">
    <source>
        <dbReference type="ARBA" id="ARBA00022946"/>
    </source>
</evidence>
<keyword evidence="9 17" id="KW-0547">Nucleotide-binding</keyword>
<evidence type="ECO:0000256" key="6">
    <source>
        <dbReference type="ARBA" id="ARBA00022571"/>
    </source>
</evidence>
<evidence type="ECO:0000256" key="15">
    <source>
        <dbReference type="ARBA" id="ARBA00023128"/>
    </source>
</evidence>
<dbReference type="InterPro" id="IPR001048">
    <property type="entry name" value="Asp/Glu/Uridylate_kinase"/>
</dbReference>
<dbReference type="Pfam" id="PF00696">
    <property type="entry name" value="AA_kinase"/>
    <property type="match status" value="1"/>
</dbReference>
<keyword evidence="14 17" id="KW-0560">Oxidoreductase</keyword>
<dbReference type="NCBIfam" id="TIGR00761">
    <property type="entry name" value="argB"/>
    <property type="match status" value="1"/>
</dbReference>
<dbReference type="InterPro" id="IPR036291">
    <property type="entry name" value="NAD(P)-bd_dom_sf"/>
</dbReference>
<reference evidence="19 20" key="1">
    <citation type="submission" date="2017-06" db="EMBL/GenBank/DDBJ databases">
        <title>Global population genomics of the pathogenic fungus Cryptococcus neoformans var. grubii.</title>
        <authorList>
            <person name="Cuomo C."/>
            <person name="Litvintseva A."/>
            <person name="Chen Y."/>
            <person name="Young S."/>
            <person name="Zeng Q."/>
            <person name="Chapman S."/>
            <person name="Gujja S."/>
            <person name="Saif S."/>
            <person name="Birren B."/>
        </authorList>
    </citation>
    <scope>NUCLEOTIDE SEQUENCE [LARGE SCALE GENOMIC DNA]</scope>
    <source>
        <strain evidence="19 20">Tu259-1</strain>
    </source>
</reference>
<dbReference type="PANTHER" id="PTHR23342">
    <property type="entry name" value="N-ACETYLGLUTAMATE SYNTHASE"/>
    <property type="match status" value="1"/>
</dbReference>
<dbReference type="CDD" id="cd04252">
    <property type="entry name" value="AAK_NAGK-fArgBP"/>
    <property type="match status" value="1"/>
</dbReference>
<dbReference type="Gene3D" id="3.40.50.720">
    <property type="entry name" value="NAD(P)-binding Rossmann-like Domain"/>
    <property type="match status" value="1"/>
</dbReference>
<dbReference type="EMBL" id="AMKT01000056">
    <property type="protein sequence ID" value="OXG18272.1"/>
    <property type="molecule type" value="Genomic_DNA"/>
</dbReference>
<dbReference type="GO" id="GO:0005524">
    <property type="term" value="F:ATP binding"/>
    <property type="evidence" value="ECO:0007669"/>
    <property type="project" value="UniProtKB-UniRule"/>
</dbReference>
<dbReference type="InterPro" id="IPR058924">
    <property type="entry name" value="AGPR_dimerisation_dom"/>
</dbReference>
<dbReference type="FunFam" id="3.40.1160.10:FF:000011">
    <property type="entry name" value="N-acetyl-gamma-glutamyl-phosphate reductase, variant"/>
    <property type="match status" value="1"/>
</dbReference>
<dbReference type="InterPro" id="IPR006855">
    <property type="entry name" value="Vertebrate-like_GNAT_dom"/>
</dbReference>
<dbReference type="UniPathway" id="UPA00068">
    <property type="reaction ID" value="UER00107"/>
</dbReference>
<evidence type="ECO:0000256" key="7">
    <source>
        <dbReference type="ARBA" id="ARBA00022605"/>
    </source>
</evidence>
<comment type="subcellular location">
    <subcellularLocation>
        <location evidence="1 17">Mitochondrion</location>
    </subcellularLocation>
</comment>
<dbReference type="CDD" id="cd04263">
    <property type="entry name" value="DUF619-NAGK-FABP"/>
    <property type="match status" value="1"/>
</dbReference>
<keyword evidence="16 17" id="KW-0511">Multifunctional enzyme</keyword>
<keyword evidence="12 17" id="KW-0521">NADP</keyword>
<sequence length="924" mass="100758">MLRRSHIPRSALSINRAPAARAFTKPSLPLSASSQLTKKDSNNVLFEFDAHKVGNEIRKRGLANLLGVQREGGMDRDTIIRLLYSLGSRHEVERYLRIFTQSSRASPGGVLPEAKFAVLKIGGAILTNELEDLALSLSFLNRLGLFPVVLHGAGPQLNEILESEGVIPDYEDGIRITDAKTLAVARRVFLQENLKLTTALERLGTRARPIPTGVFTADYLDKSKYGLVGKITRVDKAPIEAAIKAGCLPILTSLAENAEGQILNVNADVAAGELARVLEPMKIVYLNEKGGLFHGVTGKKISTINLDEEYDALMKESWVKFGTKLKIREIKELLDTLPRTSSVAIISTDMLQKELFTDAGAGTLIRRGHKLYKQPSVEAVGSTQLRQVFTERDPEVESGRKSVAEIFSELKNSPHTIYGDEPFDVVAVVSHPAGETPVMTKFLPSRNGILNKIVDNVFDAIKKDHKRLFWTAKADDENRAWHFERADGSFTRAGRSLFWYGVSDVKEVERIIEGFEENGRIERVFLPVGPSIPPHRRAAAAPAAGATPAGARTFSTSARPSLIGASNTSARGYATVADAAPRKRVALIGARGYTGQNLISLIDNHPHLDLTHVSSRELAGLPLKDYKKSAVNYSNLSVEDVGMMAEANEVDAWVMALPNGVCKPFVDAIDRASKKGGKSVIVDLSADYRFENDWTYGLPELYGRDFVKQATRVSNPGCYATNTQLLLAPLMPHLDKVQMPAVFGVSGFSGAGTKSGEKDAEGRPKTVPKISAEDLKGGIRPYSLTDHIHEREASRHLSSLIPSSTNPFSLAFIPNVAPWFSGIVSVLTAPLDKSMRASEIIELYEEKYGKEPLIQVQKTVPDVTEVMGKHGWRVGGVQVHSSGKRVVVVGALDNLLKGAATQAMQNLNLALGYEELAGVPADKF</sequence>
<dbReference type="InterPro" id="IPR000706">
    <property type="entry name" value="AGPR_type-1"/>
</dbReference>
<dbReference type="GO" id="GO:0051287">
    <property type="term" value="F:NAD binding"/>
    <property type="evidence" value="ECO:0007669"/>
    <property type="project" value="UniProtKB-UniRule"/>
</dbReference>
<evidence type="ECO:0000256" key="9">
    <source>
        <dbReference type="ARBA" id="ARBA00022741"/>
    </source>
</evidence>
<comment type="similarity">
    <text evidence="5 17">In the C-terminal section; belongs to the NAGSA dehydrogenase family.</text>
</comment>
<gene>
    <name evidence="19" type="ORF">C361_04394</name>
</gene>
<dbReference type="GO" id="GO:0005759">
    <property type="term" value="C:mitochondrial matrix"/>
    <property type="evidence" value="ECO:0007669"/>
    <property type="project" value="TreeGrafter"/>
</dbReference>
<dbReference type="Pfam" id="PF22698">
    <property type="entry name" value="Semialdhyde_dhC_1"/>
    <property type="match status" value="1"/>
</dbReference>
<dbReference type="GO" id="GO:0003991">
    <property type="term" value="F:acetylglutamate kinase activity"/>
    <property type="evidence" value="ECO:0007669"/>
    <property type="project" value="InterPro"/>
</dbReference>
<dbReference type="GO" id="GO:0006526">
    <property type="term" value="P:L-arginine biosynthetic process"/>
    <property type="evidence" value="ECO:0007669"/>
    <property type="project" value="UniProtKB-UniRule"/>
</dbReference>
<dbReference type="InterPro" id="IPR041734">
    <property type="entry name" value="NAGK-fArgBP"/>
</dbReference>
<keyword evidence="11 17" id="KW-0067">ATP-binding</keyword>
<protein>
    <submittedName>
        <fullName evidence="19">N-acetyl-gamma-glutamyl-phosphate reductase</fullName>
    </submittedName>
</protein>
<proteinExistence type="inferred from homology"/>
<comment type="caution">
    <text evidence="19">The sequence shown here is derived from an EMBL/GenBank/DDBJ whole genome shotgun (WGS) entry which is preliminary data.</text>
</comment>
<dbReference type="InterPro" id="IPR011241">
    <property type="entry name" value="NAGK/NAGSA"/>
</dbReference>
<dbReference type="InterPro" id="IPR000534">
    <property type="entry name" value="Semialdehyde_DH_NAD-bd"/>
</dbReference>
<dbReference type="GO" id="GO:0070401">
    <property type="term" value="F:NADP+ binding"/>
    <property type="evidence" value="ECO:0007669"/>
    <property type="project" value="InterPro"/>
</dbReference>
<dbReference type="Gene3D" id="3.30.360.10">
    <property type="entry name" value="Dihydrodipicolinate Reductase, domain 2"/>
    <property type="match status" value="1"/>
</dbReference>
<feature type="domain" description="N-acetyltransferase" evidence="18">
    <location>
        <begin position="369"/>
        <end position="523"/>
    </location>
</feature>